<dbReference type="EMBL" id="JAQNVG010000013">
    <property type="protein sequence ID" value="MDC2236088.1"/>
    <property type="molecule type" value="Genomic_DNA"/>
</dbReference>
<evidence type="ECO:0000313" key="8">
    <source>
        <dbReference type="EMBL" id="RHD88581.1"/>
    </source>
</evidence>
<keyword evidence="1" id="KW-0812">Transmembrane</keyword>
<reference evidence="7" key="6">
    <citation type="submission" date="2022-10" db="EMBL/GenBank/DDBJ databases">
        <title>Human gut microbiome strain richness.</title>
        <authorList>
            <person name="Chen-Liaw A."/>
        </authorList>
    </citation>
    <scope>NUCLEOTIDE SEQUENCE</scope>
    <source>
        <strain evidence="7">1001283st1_A3_1001283B150304_161114</strain>
    </source>
</reference>
<dbReference type="Proteomes" id="UP001156216">
    <property type="component" value="Chromosome"/>
</dbReference>
<dbReference type="EMBL" id="CZAP01000002">
    <property type="protein sequence ID" value="CUO97437.1"/>
    <property type="molecule type" value="Genomic_DNA"/>
</dbReference>
<reference evidence="10 18" key="4">
    <citation type="submission" date="2021-06" db="EMBL/GenBank/DDBJ databases">
        <title>Interrogation of the integrated mobile genetic elements in gut-associated Bacteroides with a consensus prediction approach.</title>
        <authorList>
            <person name="Campbell D.E."/>
            <person name="Leigh J.R."/>
            <person name="Kim T."/>
            <person name="England W."/>
            <person name="Whitaker R.J."/>
            <person name="Degnan P.H."/>
        </authorList>
    </citation>
    <scope>NUCLEOTIDE SEQUENCE [LARGE SCALE GENOMIC DNA]</scope>
    <source>
        <strain evidence="11">VPI-BTDOT2</strain>
        <strain evidence="10 18">WAL8669</strain>
    </source>
</reference>
<evidence type="ECO:0000313" key="9">
    <source>
        <dbReference type="EMBL" id="RHL53118.1"/>
    </source>
</evidence>
<keyword evidence="1" id="KW-1133">Transmembrane helix</keyword>
<reference evidence="6" key="5">
    <citation type="submission" date="2021-07" db="EMBL/GenBank/DDBJ databases">
        <title>Comparative genomics of Bacteroides fragilis group isolates reveals species-dependent resistance mechanisms and validates clinical tools for resistance prediction.</title>
        <authorList>
            <person name="Wallace M.J."/>
            <person name="Jean S."/>
            <person name="Wallace M.A."/>
            <person name="Carey-Ann B.D."/>
            <person name="Dantas G."/>
        </authorList>
    </citation>
    <scope>NUCLEOTIDE SEQUENCE</scope>
    <source>
        <strain evidence="6">BJH_160</strain>
    </source>
</reference>
<dbReference type="Proteomes" id="UP000284785">
    <property type="component" value="Unassembled WGS sequence"/>
</dbReference>
<gene>
    <name evidence="9" type="ORF">DW011_23175</name>
    <name evidence="8" type="ORF">DW780_10400</name>
    <name evidence="2" type="ORF">ERS852511_00709</name>
    <name evidence="5" type="ORF">GAN59_05165</name>
    <name evidence="3" type="ORF">GAN75_20585</name>
    <name evidence="4" type="ORF">GAN91_26235</name>
    <name evidence="6" type="ORF">K0H07_03440</name>
    <name evidence="11" type="ORF">KQP59_23510</name>
    <name evidence="10" type="ORF">KQP68_04740</name>
    <name evidence="7" type="ORF">PO127_10055</name>
</gene>
<dbReference type="Pfam" id="PF11335">
    <property type="entry name" value="DUF3137"/>
    <property type="match status" value="1"/>
</dbReference>
<dbReference type="GeneID" id="60927886"/>
<name>A0A139K8F1_BACT4</name>
<dbReference type="Proteomes" id="UP000283616">
    <property type="component" value="Unassembled WGS sequence"/>
</dbReference>
<evidence type="ECO:0000313" key="5">
    <source>
        <dbReference type="EMBL" id="KAB4476579.1"/>
    </source>
</evidence>
<dbReference type="EMBL" id="WCRS01000003">
    <property type="protein sequence ID" value="KAB4476579.1"/>
    <property type="molecule type" value="Genomic_DNA"/>
</dbReference>
<dbReference type="PATRIC" id="fig|818.29.peg.3091"/>
<dbReference type="EMBL" id="QSJP01000007">
    <property type="protein sequence ID" value="RHD88581.1"/>
    <property type="molecule type" value="Genomic_DNA"/>
</dbReference>
<dbReference type="Proteomes" id="UP000436825">
    <property type="component" value="Unassembled WGS sequence"/>
</dbReference>
<dbReference type="InterPro" id="IPR021484">
    <property type="entry name" value="DUF3137"/>
</dbReference>
<dbReference type="RefSeq" id="WP_008761173.1">
    <property type="nucleotide sequence ID" value="NZ_BAABXH010000001.1"/>
</dbReference>
<dbReference type="OMA" id="KIQCAFY"/>
<evidence type="ECO:0000313" key="16">
    <source>
        <dbReference type="Proteomes" id="UP000436858"/>
    </source>
</evidence>
<dbReference type="EMBL" id="WCRW01000017">
    <property type="protein sequence ID" value="KAB4452453.1"/>
    <property type="molecule type" value="Genomic_DNA"/>
</dbReference>
<dbReference type="Proteomes" id="UP001156218">
    <property type="component" value="Chromosome"/>
</dbReference>
<sequence>MAESPQFETLVQSLSSTLQSLEQKRKELKKQGHSTGIWVGGIILVIGIAFSLYAHVALIGIGIAAGLALLAYYSCINAKSQELSTYYKQEVIAQILQSFCENAVFTPEEGIKESTFRNCALFTSPDRYHTEDLIQGRVGKTDFCCAEIHAEERKTRVNSKGQTSHYWVDIFKGFFFIADFQKDFQGHTTILRNSLFKLSSSGSRVKLENPDFEKTFDVYSTDQIEARYLLSPSMMERLLALDREFNKNITISFRDSNILIAIPESRNHFEASIWKPMDDLSQLKNDFSMIHALVSIVEDLNLNTRIWSKK</sequence>
<evidence type="ECO:0000313" key="6">
    <source>
        <dbReference type="EMBL" id="MCE9236210.1"/>
    </source>
</evidence>
<evidence type="ECO:0000313" key="11">
    <source>
        <dbReference type="EMBL" id="UYU71193.1"/>
    </source>
</evidence>
<dbReference type="EMBL" id="CP083680">
    <property type="protein sequence ID" value="UYU67593.1"/>
    <property type="molecule type" value="Genomic_DNA"/>
</dbReference>
<evidence type="ECO:0000313" key="15">
    <source>
        <dbReference type="Proteomes" id="UP000436825"/>
    </source>
</evidence>
<evidence type="ECO:0000313" key="18">
    <source>
        <dbReference type="Proteomes" id="UP001156218"/>
    </source>
</evidence>
<dbReference type="EMBL" id="WCRY01000047">
    <property type="protein sequence ID" value="KAB4470589.1"/>
    <property type="molecule type" value="Genomic_DNA"/>
</dbReference>
<dbReference type="EMBL" id="JAHYQA010000002">
    <property type="protein sequence ID" value="MCE9236210.1"/>
    <property type="molecule type" value="Genomic_DNA"/>
</dbReference>
<dbReference type="Proteomes" id="UP001200544">
    <property type="component" value="Unassembled WGS sequence"/>
</dbReference>
<evidence type="ECO:0000313" key="17">
    <source>
        <dbReference type="Proteomes" id="UP000488521"/>
    </source>
</evidence>
<dbReference type="Proteomes" id="UP000488521">
    <property type="component" value="Unassembled WGS sequence"/>
</dbReference>
<dbReference type="Proteomes" id="UP000436858">
    <property type="component" value="Unassembled WGS sequence"/>
</dbReference>
<dbReference type="AlphaFoldDB" id="A0A139K8F1"/>
<evidence type="ECO:0000313" key="2">
    <source>
        <dbReference type="EMBL" id="CUO97437.1"/>
    </source>
</evidence>
<reference evidence="2 12" key="1">
    <citation type="submission" date="2015-09" db="EMBL/GenBank/DDBJ databases">
        <authorList>
            <consortium name="Pathogen Informatics"/>
        </authorList>
    </citation>
    <scope>NUCLEOTIDE SEQUENCE [LARGE SCALE GENOMIC DNA]</scope>
    <source>
        <strain evidence="2 12">2789STDY5834899</strain>
    </source>
</reference>
<protein>
    <submittedName>
        <fullName evidence="3">DUF3137 domain-containing protein</fullName>
    </submittedName>
    <submittedName>
        <fullName evidence="2">Protein of uncharacterized function (DUF3137)</fullName>
    </submittedName>
</protein>
<evidence type="ECO:0000313" key="13">
    <source>
        <dbReference type="Proteomes" id="UP000283616"/>
    </source>
</evidence>
<reference evidence="13 14" key="2">
    <citation type="submission" date="2018-08" db="EMBL/GenBank/DDBJ databases">
        <title>A genome reference for cultivated species of the human gut microbiota.</title>
        <authorList>
            <person name="Zou Y."/>
            <person name="Xue W."/>
            <person name="Luo G."/>
        </authorList>
    </citation>
    <scope>NUCLEOTIDE SEQUENCE [LARGE SCALE GENOMIC DNA]</scope>
    <source>
        <strain evidence="9 13">AF37-12</strain>
        <strain evidence="8 14">AM30-26</strain>
    </source>
</reference>
<evidence type="ECO:0000313" key="7">
    <source>
        <dbReference type="EMBL" id="MDC2236088.1"/>
    </source>
</evidence>
<feature type="transmembrane region" description="Helical" evidence="1">
    <location>
        <begin position="59"/>
        <end position="78"/>
    </location>
</feature>
<keyword evidence="1" id="KW-0472">Membrane</keyword>
<evidence type="ECO:0000313" key="12">
    <source>
        <dbReference type="Proteomes" id="UP000095576"/>
    </source>
</evidence>
<evidence type="ECO:0000313" key="14">
    <source>
        <dbReference type="Proteomes" id="UP000284785"/>
    </source>
</evidence>
<feature type="transmembrane region" description="Helical" evidence="1">
    <location>
        <begin position="35"/>
        <end position="53"/>
    </location>
</feature>
<dbReference type="EMBL" id="CP083681">
    <property type="protein sequence ID" value="UYU71193.1"/>
    <property type="molecule type" value="Genomic_DNA"/>
</dbReference>
<dbReference type="Proteomes" id="UP000095576">
    <property type="component" value="Unassembled WGS sequence"/>
</dbReference>
<reference evidence="15 16" key="3">
    <citation type="journal article" date="2019" name="Nat. Med.">
        <title>A library of human gut bacterial isolates paired with longitudinal multiomics data enables mechanistic microbiome research.</title>
        <authorList>
            <person name="Poyet M."/>
            <person name="Groussin M."/>
            <person name="Gibbons S.M."/>
            <person name="Avila-Pacheco J."/>
            <person name="Jiang X."/>
            <person name="Kearney S.M."/>
            <person name="Perrotta A.R."/>
            <person name="Berdy B."/>
            <person name="Zhao S."/>
            <person name="Lieberman T.D."/>
            <person name="Swanson P.K."/>
            <person name="Smith M."/>
            <person name="Roesemann S."/>
            <person name="Alexander J.E."/>
            <person name="Rich S.A."/>
            <person name="Livny J."/>
            <person name="Vlamakis H."/>
            <person name="Clish C."/>
            <person name="Bullock K."/>
            <person name="Deik A."/>
            <person name="Scott J."/>
            <person name="Pierce K.A."/>
            <person name="Xavier R.J."/>
            <person name="Alm E.J."/>
        </authorList>
    </citation>
    <scope>NUCLEOTIDE SEQUENCE [LARGE SCALE GENOMIC DNA]</scope>
    <source>
        <strain evidence="5 17">BIOML-A156</strain>
        <strain evidence="3 15">BIOML-A160</strain>
        <strain evidence="4 16">BIOML-A162</strain>
    </source>
</reference>
<organism evidence="3 15">
    <name type="scientific">Bacteroides thetaiotaomicron</name>
    <dbReference type="NCBI Taxonomy" id="818"/>
    <lineage>
        <taxon>Bacteria</taxon>
        <taxon>Pseudomonadati</taxon>
        <taxon>Bacteroidota</taxon>
        <taxon>Bacteroidia</taxon>
        <taxon>Bacteroidales</taxon>
        <taxon>Bacteroidaceae</taxon>
        <taxon>Bacteroides</taxon>
    </lineage>
</organism>
<proteinExistence type="predicted"/>
<dbReference type="Proteomes" id="UP001217776">
    <property type="component" value="Unassembled WGS sequence"/>
</dbReference>
<evidence type="ECO:0000313" key="10">
    <source>
        <dbReference type="EMBL" id="UYU67593.1"/>
    </source>
</evidence>
<evidence type="ECO:0000313" key="4">
    <source>
        <dbReference type="EMBL" id="KAB4470589.1"/>
    </source>
</evidence>
<evidence type="ECO:0000256" key="1">
    <source>
        <dbReference type="SAM" id="Phobius"/>
    </source>
</evidence>
<evidence type="ECO:0000313" key="3">
    <source>
        <dbReference type="EMBL" id="KAB4452453.1"/>
    </source>
</evidence>
<accession>A0A139K8F1</accession>
<dbReference type="EMBL" id="QROV01000040">
    <property type="protein sequence ID" value="RHL53118.1"/>
    <property type="molecule type" value="Genomic_DNA"/>
</dbReference>